<evidence type="ECO:0000313" key="3">
    <source>
        <dbReference type="EMBL" id="SCY02207.1"/>
    </source>
</evidence>
<proteinExistence type="predicted"/>
<name>A0A1G5CIS1_9FLAO</name>
<dbReference type="EMBL" id="FMVF01000003">
    <property type="protein sequence ID" value="SCY02207.1"/>
    <property type="molecule type" value="Genomic_DNA"/>
</dbReference>
<reference evidence="3 4" key="1">
    <citation type="submission" date="2016-10" db="EMBL/GenBank/DDBJ databases">
        <authorList>
            <person name="de Groot N.N."/>
        </authorList>
    </citation>
    <scope>NUCLEOTIDE SEQUENCE [LARGE SCALE GENOMIC DNA]</scope>
    <source>
        <strain evidence="3 4">CGMCC 1.7031</strain>
    </source>
</reference>
<feature type="signal peptide" evidence="2">
    <location>
        <begin position="1"/>
        <end position="21"/>
    </location>
</feature>
<dbReference type="AlphaFoldDB" id="A0A1G5CIS1"/>
<sequence length="139" mass="16247">MKTITKLILGMLLCSFNFVQAQVELDAVDINTNKTYEEVRYYYFPNMQAYYDTKVGMYLYQENGHWVESEQLDMKSRGYSLKNGQYVMLKDYLGDEPFEMLDEHKKLYPANYSSRPQKPTQGQDTGAMVYQSQPLATVD</sequence>
<feature type="chain" id="PRO_5011654471" description="MORN repeat variant" evidence="2">
    <location>
        <begin position="22"/>
        <end position="139"/>
    </location>
</feature>
<evidence type="ECO:0000256" key="1">
    <source>
        <dbReference type="SAM" id="MobiDB-lite"/>
    </source>
</evidence>
<dbReference type="OrthoDB" id="799522at2"/>
<evidence type="ECO:0008006" key="5">
    <source>
        <dbReference type="Google" id="ProtNLM"/>
    </source>
</evidence>
<evidence type="ECO:0000256" key="2">
    <source>
        <dbReference type="SAM" id="SignalP"/>
    </source>
</evidence>
<accession>A0A1G5CIS1</accession>
<keyword evidence="4" id="KW-1185">Reference proteome</keyword>
<dbReference type="RefSeq" id="WP_091140797.1">
    <property type="nucleotide sequence ID" value="NZ_FMVF01000003.1"/>
</dbReference>
<keyword evidence="2" id="KW-0732">Signal</keyword>
<protein>
    <recommendedName>
        <fullName evidence="5">MORN repeat variant</fullName>
    </recommendedName>
</protein>
<organism evidence="3 4">
    <name type="scientific">Flavobacterium caeni</name>
    <dbReference type="NCBI Taxonomy" id="490189"/>
    <lineage>
        <taxon>Bacteria</taxon>
        <taxon>Pseudomonadati</taxon>
        <taxon>Bacteroidota</taxon>
        <taxon>Flavobacteriia</taxon>
        <taxon>Flavobacteriales</taxon>
        <taxon>Flavobacteriaceae</taxon>
        <taxon>Flavobacterium</taxon>
    </lineage>
</organism>
<dbReference type="Proteomes" id="UP000199354">
    <property type="component" value="Unassembled WGS sequence"/>
</dbReference>
<evidence type="ECO:0000313" key="4">
    <source>
        <dbReference type="Proteomes" id="UP000199354"/>
    </source>
</evidence>
<feature type="compositionally biased region" description="Polar residues" evidence="1">
    <location>
        <begin position="111"/>
        <end position="139"/>
    </location>
</feature>
<feature type="region of interest" description="Disordered" evidence="1">
    <location>
        <begin position="110"/>
        <end position="139"/>
    </location>
</feature>
<gene>
    <name evidence="3" type="ORF">SAMN02927903_00550</name>
</gene>